<dbReference type="GO" id="GO:0004029">
    <property type="term" value="F:aldehyde dehydrogenase (NAD+) activity"/>
    <property type="evidence" value="ECO:0007669"/>
    <property type="project" value="TreeGrafter"/>
</dbReference>
<protein>
    <submittedName>
        <fullName evidence="2">Short chain dehydrogenase</fullName>
    </submittedName>
</protein>
<proteinExistence type="predicted"/>
<feature type="domain" description="Thioester reductase (TE)" evidence="1">
    <location>
        <begin position="7"/>
        <end position="241"/>
    </location>
</feature>
<dbReference type="InterPro" id="IPR036291">
    <property type="entry name" value="NAD(P)-bd_dom_sf"/>
</dbReference>
<dbReference type="EMBL" id="CP016634">
    <property type="protein sequence ID" value="ANY86552.1"/>
    <property type="molecule type" value="Genomic_DNA"/>
</dbReference>
<reference evidence="2" key="1">
    <citation type="submission" date="2016-07" db="EMBL/GenBank/DDBJ databases">
        <title>New class B carbapenemase carried by novel plasmid in Pseudomonas putida enviromental strain in eastern Amazonia.</title>
        <authorList>
            <person name="Souza C.O."/>
            <person name="Lima K.V."/>
            <person name="Brasiliense D.M."/>
            <person name="Perez-Chaparro P.J."/>
            <person name="Mamizuka E.M."/>
            <person name="Lima M.O."/>
            <person name="Lima L.N."/>
            <person name="McCulloch J.A."/>
        </authorList>
    </citation>
    <scope>NUCLEOTIDE SEQUENCE [LARGE SCALE GENOMIC DNA]</scope>
    <source>
        <strain evidence="2">IEC33019</strain>
    </source>
</reference>
<dbReference type="Pfam" id="PF07993">
    <property type="entry name" value="NAD_binding_4"/>
    <property type="match status" value="1"/>
</dbReference>
<dbReference type="InterPro" id="IPR051783">
    <property type="entry name" value="NAD(P)-dependent_oxidoreduct"/>
</dbReference>
<dbReference type="PANTHER" id="PTHR48079:SF6">
    <property type="entry name" value="NAD(P)-BINDING DOMAIN-CONTAINING PROTEIN-RELATED"/>
    <property type="match status" value="1"/>
</dbReference>
<dbReference type="Gene3D" id="3.40.50.720">
    <property type="entry name" value="NAD(P)-binding Rossmann-like Domain"/>
    <property type="match status" value="1"/>
</dbReference>
<dbReference type="PANTHER" id="PTHR48079">
    <property type="entry name" value="PROTEIN YEEZ"/>
    <property type="match status" value="1"/>
</dbReference>
<dbReference type="SUPFAM" id="SSF51735">
    <property type="entry name" value="NAD(P)-binding Rossmann-fold domains"/>
    <property type="match status" value="1"/>
</dbReference>
<dbReference type="CDD" id="cd05263">
    <property type="entry name" value="MupV_like_SDR_e"/>
    <property type="match status" value="1"/>
</dbReference>
<sequence>MSVECFVTGGSGFVGQHLLARLTATGHKTWVLMRNPGNLERLREQVGRLGGDPAYVHAVQGDISLEELGLSEADKECVSSASVVFHLAADFSWGLTMERARAVNVQGALSVARLAASLDIRLLMVGGFMLQNLAHLASIGVDNERPENTDWPAVYARVGGYEGSKIESHFAVIRYMQDAGADYTVVHPATVCGHSETGHIPQGQPLADLIRNLAQGRFKAIPGSASHWLPLVSVDYLVKMITCVAFDPSMANRQVLALYEHTPNLQGMLAQIAGTLQVKAPRRHVPIGLLRWILTIPGLAARLAISAESLDFIQTQRFDMRHSEHLERKYQFTHPDMARTLEKTVRYVKGYLPH</sequence>
<dbReference type="GO" id="GO:0005737">
    <property type="term" value="C:cytoplasm"/>
    <property type="evidence" value="ECO:0007669"/>
    <property type="project" value="TreeGrafter"/>
</dbReference>
<evidence type="ECO:0000259" key="1">
    <source>
        <dbReference type="Pfam" id="PF07993"/>
    </source>
</evidence>
<dbReference type="AlphaFoldDB" id="A0A1B2F2T8"/>
<name>A0A1B2F2T8_PSEPU</name>
<dbReference type="RefSeq" id="WP_070091571.1">
    <property type="nucleotide sequence ID" value="NZ_CP016634.1"/>
</dbReference>
<organism evidence="2">
    <name type="scientific">Pseudomonas putida</name>
    <name type="common">Arthrobacter siderocapsulatus</name>
    <dbReference type="NCBI Taxonomy" id="303"/>
    <lineage>
        <taxon>Bacteria</taxon>
        <taxon>Pseudomonadati</taxon>
        <taxon>Pseudomonadota</taxon>
        <taxon>Gammaproteobacteria</taxon>
        <taxon>Pseudomonadales</taxon>
        <taxon>Pseudomonadaceae</taxon>
        <taxon>Pseudomonas</taxon>
    </lineage>
</organism>
<gene>
    <name evidence="2" type="ORF">IEC33019_0978</name>
</gene>
<dbReference type="InterPro" id="IPR013120">
    <property type="entry name" value="FAR_NAD-bd"/>
</dbReference>
<evidence type="ECO:0000313" key="2">
    <source>
        <dbReference type="EMBL" id="ANY86552.1"/>
    </source>
</evidence>
<accession>A0A1B2F2T8</accession>